<dbReference type="InterPro" id="IPR004625">
    <property type="entry name" value="PyrdxlKinase"/>
</dbReference>
<dbReference type="Pfam" id="PF08543">
    <property type="entry name" value="Phos_pyr_kin"/>
    <property type="match status" value="1"/>
</dbReference>
<dbReference type="PANTHER" id="PTHR10534">
    <property type="entry name" value="PYRIDOXAL KINASE"/>
    <property type="match status" value="1"/>
</dbReference>
<evidence type="ECO:0000256" key="3">
    <source>
        <dbReference type="ARBA" id="ARBA00022679"/>
    </source>
</evidence>
<feature type="domain" description="Pyridoxamine kinase/Phosphomethylpyrimidine kinase" evidence="8">
    <location>
        <begin position="131"/>
        <end position="207"/>
    </location>
</feature>
<evidence type="ECO:0000256" key="1">
    <source>
        <dbReference type="ARBA" id="ARBA00008805"/>
    </source>
</evidence>
<dbReference type="NCBIfam" id="TIGR00687">
    <property type="entry name" value="pyridox_kin"/>
    <property type="match status" value="1"/>
</dbReference>
<name>A0A0F7SKX5_PHARH</name>
<keyword evidence="6" id="KW-0067">ATP-binding</keyword>
<keyword evidence="3" id="KW-0808">Transferase</keyword>
<dbReference type="CDD" id="cd01173">
    <property type="entry name" value="pyridoxal_pyridoxamine_kinase"/>
    <property type="match status" value="1"/>
</dbReference>
<evidence type="ECO:0000256" key="7">
    <source>
        <dbReference type="SAM" id="MobiDB-lite"/>
    </source>
</evidence>
<dbReference type="GO" id="GO:0005524">
    <property type="term" value="F:ATP binding"/>
    <property type="evidence" value="ECO:0007669"/>
    <property type="project" value="UniProtKB-KW"/>
</dbReference>
<keyword evidence="4" id="KW-0547">Nucleotide-binding</keyword>
<dbReference type="GO" id="GO:0005829">
    <property type="term" value="C:cytosol"/>
    <property type="evidence" value="ECO:0007669"/>
    <property type="project" value="TreeGrafter"/>
</dbReference>
<dbReference type="GO" id="GO:0009443">
    <property type="term" value="P:pyridoxal 5'-phosphate salvage"/>
    <property type="evidence" value="ECO:0007669"/>
    <property type="project" value="InterPro"/>
</dbReference>
<proteinExistence type="inferred from homology"/>
<dbReference type="GO" id="GO:0008478">
    <property type="term" value="F:pyridoxal kinase activity"/>
    <property type="evidence" value="ECO:0007669"/>
    <property type="project" value="UniProtKB-EC"/>
</dbReference>
<organism evidence="9">
    <name type="scientific">Phaffia rhodozyma</name>
    <name type="common">Yeast</name>
    <name type="synonym">Xanthophyllomyces dendrorhous</name>
    <dbReference type="NCBI Taxonomy" id="264483"/>
    <lineage>
        <taxon>Eukaryota</taxon>
        <taxon>Fungi</taxon>
        <taxon>Dikarya</taxon>
        <taxon>Basidiomycota</taxon>
        <taxon>Agaricomycotina</taxon>
        <taxon>Tremellomycetes</taxon>
        <taxon>Cystofilobasidiales</taxon>
        <taxon>Mrakiaceae</taxon>
        <taxon>Phaffia</taxon>
    </lineage>
</organism>
<sequence length="381" mass="41908">MSVPPLSVNSDDLVTVSTGKVEAKRVLSVQSHVCSGYVGNKAATFPLQLLGWNVDVVNTVQFSNHTGYGHTAGTRTTAADLKSIFGGLKSNGLLKAGRLLTGYIPGGEAVQVVGKLAQLIIQERDASSKDRLIYVLDPVMGDHGTLYVAESVIPIYRSLLHLATIVTPNQFEAETLASQQITTPQSLQELLQSLHKTYRIPHIIISSFTLATPFPASLLPGPPVRYIQKLSSLPIKEEQLWESYPLLYSVASTWDVEREELVETVVFQFPQIKGYFSGVGDLFSALTLAHYNPDTDATVARAASKALFSTQQVLLSTHLSLAENREEEENEGSDEEKDGEDRSRRVKRMRRRELRVVDLESRGDLTDGEGWNGQKVDLSSL</sequence>
<feature type="compositionally biased region" description="Acidic residues" evidence="7">
    <location>
        <begin position="325"/>
        <end position="338"/>
    </location>
</feature>
<reference evidence="9" key="1">
    <citation type="submission" date="2014-08" db="EMBL/GenBank/DDBJ databases">
        <authorList>
            <person name="Sharma Rahul"/>
            <person name="Thines Marco"/>
        </authorList>
    </citation>
    <scope>NUCLEOTIDE SEQUENCE</scope>
</reference>
<evidence type="ECO:0000259" key="8">
    <source>
        <dbReference type="Pfam" id="PF08543"/>
    </source>
</evidence>
<keyword evidence="5 9" id="KW-0418">Kinase</keyword>
<accession>A0A0F7SKX5</accession>
<evidence type="ECO:0000256" key="5">
    <source>
        <dbReference type="ARBA" id="ARBA00022777"/>
    </source>
</evidence>
<dbReference type="InterPro" id="IPR013749">
    <property type="entry name" value="PM/HMP-P_kinase-1"/>
</dbReference>
<dbReference type="AlphaFoldDB" id="A0A0F7SKX5"/>
<dbReference type="InterPro" id="IPR029056">
    <property type="entry name" value="Ribokinase-like"/>
</dbReference>
<evidence type="ECO:0000256" key="4">
    <source>
        <dbReference type="ARBA" id="ARBA00022741"/>
    </source>
</evidence>
<dbReference type="EMBL" id="LN483273">
    <property type="protein sequence ID" value="CDZ98099.1"/>
    <property type="molecule type" value="Genomic_DNA"/>
</dbReference>
<evidence type="ECO:0000256" key="6">
    <source>
        <dbReference type="ARBA" id="ARBA00022840"/>
    </source>
</evidence>
<evidence type="ECO:0000313" key="9">
    <source>
        <dbReference type="EMBL" id="CDZ98099.1"/>
    </source>
</evidence>
<dbReference type="Gene3D" id="3.40.1190.20">
    <property type="match status" value="1"/>
</dbReference>
<dbReference type="EC" id="2.7.1.35" evidence="2"/>
<dbReference type="SUPFAM" id="SSF53613">
    <property type="entry name" value="Ribokinase-like"/>
    <property type="match status" value="1"/>
</dbReference>
<dbReference type="PANTHER" id="PTHR10534:SF2">
    <property type="entry name" value="PYRIDOXAL KINASE"/>
    <property type="match status" value="1"/>
</dbReference>
<feature type="region of interest" description="Disordered" evidence="7">
    <location>
        <begin position="320"/>
        <end position="345"/>
    </location>
</feature>
<protein>
    <recommendedName>
        <fullName evidence="2">pyridoxal kinase</fullName>
        <ecNumber evidence="2">2.7.1.35</ecNumber>
    </recommendedName>
</protein>
<comment type="similarity">
    <text evidence="1">Belongs to the pyridoxine kinase family.</text>
</comment>
<evidence type="ECO:0000256" key="2">
    <source>
        <dbReference type="ARBA" id="ARBA00012104"/>
    </source>
</evidence>